<dbReference type="RefSeq" id="WP_106529311.1">
    <property type="nucleotide sequence ID" value="NZ_PYAW01000003.1"/>
</dbReference>
<evidence type="ECO:0000256" key="3">
    <source>
        <dbReference type="ARBA" id="ARBA00022989"/>
    </source>
</evidence>
<feature type="transmembrane region" description="Helical" evidence="6">
    <location>
        <begin position="122"/>
        <end position="142"/>
    </location>
</feature>
<dbReference type="EMBL" id="PYAW01000003">
    <property type="protein sequence ID" value="PSL46534.1"/>
    <property type="molecule type" value="Genomic_DNA"/>
</dbReference>
<feature type="transmembrane region" description="Helical" evidence="6">
    <location>
        <begin position="407"/>
        <end position="425"/>
    </location>
</feature>
<feature type="transmembrane region" description="Helical" evidence="6">
    <location>
        <begin position="40"/>
        <end position="57"/>
    </location>
</feature>
<keyword evidence="9" id="KW-1185">Reference proteome</keyword>
<dbReference type="GO" id="GO:0016020">
    <property type="term" value="C:membrane"/>
    <property type="evidence" value="ECO:0007669"/>
    <property type="project" value="UniProtKB-SubCell"/>
</dbReference>
<feature type="transmembrane region" description="Helical" evidence="6">
    <location>
        <begin position="9"/>
        <end position="28"/>
    </location>
</feature>
<comment type="subcellular location">
    <subcellularLocation>
        <location evidence="1">Membrane</location>
        <topology evidence="1">Multi-pass membrane protein</topology>
    </subcellularLocation>
</comment>
<evidence type="ECO:0000313" key="9">
    <source>
        <dbReference type="Proteomes" id="UP000240971"/>
    </source>
</evidence>
<name>A0A2P8HJZ2_CHINA</name>
<dbReference type="Pfam" id="PF04932">
    <property type="entry name" value="Wzy_C"/>
    <property type="match status" value="1"/>
</dbReference>
<feature type="transmembrane region" description="Helical" evidence="6">
    <location>
        <begin position="69"/>
        <end position="87"/>
    </location>
</feature>
<evidence type="ECO:0000256" key="4">
    <source>
        <dbReference type="ARBA" id="ARBA00023136"/>
    </source>
</evidence>
<feature type="transmembrane region" description="Helical" evidence="6">
    <location>
        <begin position="162"/>
        <end position="183"/>
    </location>
</feature>
<dbReference type="InterPro" id="IPR007016">
    <property type="entry name" value="O-antigen_ligase-rel_domated"/>
</dbReference>
<dbReference type="OrthoDB" id="1454576at2"/>
<dbReference type="AlphaFoldDB" id="A0A2P8HJZ2"/>
<organism evidence="8 9">
    <name type="scientific">Chitinophaga niastensis</name>
    <dbReference type="NCBI Taxonomy" id="536980"/>
    <lineage>
        <taxon>Bacteria</taxon>
        <taxon>Pseudomonadati</taxon>
        <taxon>Bacteroidota</taxon>
        <taxon>Chitinophagia</taxon>
        <taxon>Chitinophagales</taxon>
        <taxon>Chitinophagaceae</taxon>
        <taxon>Chitinophaga</taxon>
    </lineage>
</organism>
<keyword evidence="3 6" id="KW-1133">Transmembrane helix</keyword>
<keyword evidence="2 6" id="KW-0812">Transmembrane</keyword>
<feature type="domain" description="O-antigen ligase-related" evidence="7">
    <location>
        <begin position="209"/>
        <end position="357"/>
    </location>
</feature>
<feature type="transmembrane region" description="Helical" evidence="6">
    <location>
        <begin position="379"/>
        <end position="401"/>
    </location>
</feature>
<evidence type="ECO:0000313" key="8">
    <source>
        <dbReference type="EMBL" id="PSL46534.1"/>
    </source>
</evidence>
<proteinExistence type="predicted"/>
<dbReference type="PANTHER" id="PTHR37422">
    <property type="entry name" value="TEICHURONIC ACID BIOSYNTHESIS PROTEIN TUAE"/>
    <property type="match status" value="1"/>
</dbReference>
<keyword evidence="5" id="KW-0802">TPR repeat</keyword>
<comment type="caution">
    <text evidence="8">The sequence shown here is derived from an EMBL/GenBank/DDBJ whole genome shotgun (WGS) entry which is preliminary data.</text>
</comment>
<feature type="repeat" description="TPR" evidence="5">
    <location>
        <begin position="525"/>
        <end position="558"/>
    </location>
</feature>
<feature type="transmembrane region" description="Helical" evidence="6">
    <location>
        <begin position="437"/>
        <end position="458"/>
    </location>
</feature>
<dbReference type="GO" id="GO:0016874">
    <property type="term" value="F:ligase activity"/>
    <property type="evidence" value="ECO:0007669"/>
    <property type="project" value="UniProtKB-KW"/>
</dbReference>
<reference evidence="8 9" key="1">
    <citation type="submission" date="2018-03" db="EMBL/GenBank/DDBJ databases">
        <title>Genomic Encyclopedia of Archaeal and Bacterial Type Strains, Phase II (KMG-II): from individual species to whole genera.</title>
        <authorList>
            <person name="Goeker M."/>
        </authorList>
    </citation>
    <scope>NUCLEOTIDE SEQUENCE [LARGE SCALE GENOMIC DNA]</scope>
    <source>
        <strain evidence="8 9">DSM 24859</strain>
    </source>
</reference>
<keyword evidence="8" id="KW-0436">Ligase</keyword>
<sequence length="609" mass="69012">MLHLTRRSYTFYLVLIPLILLMLTPVVYSSNLALGIFSAKYFWLYFLALLLIPLLIYQSFAQSNSLNRTDYLLIIFVVYILIQSYVLNNGFSMNKKVTWLLDSVLVYLYIRCIQRLKGGYNVLYFLLLTVFTCVIIAAIAAVLQQAGIISSFNAYYPVTGTFFHPAVLAGFAATVFPLSFYCCFSTLKYGTDDNYLYLLKWLSGITSGIILLIILPIANSRAAFLSLAGGTAYILLNTEKVKTWLSHFNGRKKSLFLAAIFIILIPCSFFIYRLRPASVEGRLLVWKISLQMLKDKPLTGHGIESFKYSYPNYQIAFFKSGKATETERFLSDEVTGTFNEPLQLSCELGITGILIIILLLVSIFKAVPPRVFRENARPVVYRVSITGARGALLAFILFSLFSYPFSLPELTLVFFTLLALANGGGINEPSAPRRKRILYPLFVCLLSAGIISQLPRLYHQLLAYNKWFIAGSSHDPEESRRIYASVFPVLKDNDLYLSAYAGDLSGLKQYDSSIFILGLKKGKTYNDLMCLADNYKAINNNEQAIKYYQEAYYLLPHKFYPLYFIMTITRYSNPAKAKLVARQISDMKIKVQTPEVLAIKNEARSILDL</sequence>
<evidence type="ECO:0000259" key="7">
    <source>
        <dbReference type="Pfam" id="PF04932"/>
    </source>
</evidence>
<feature type="transmembrane region" description="Helical" evidence="6">
    <location>
        <begin position="195"/>
        <end position="214"/>
    </location>
</feature>
<evidence type="ECO:0000256" key="5">
    <source>
        <dbReference type="PROSITE-ProRule" id="PRU00339"/>
    </source>
</evidence>
<dbReference type="InterPro" id="IPR019734">
    <property type="entry name" value="TPR_rpt"/>
</dbReference>
<evidence type="ECO:0000256" key="2">
    <source>
        <dbReference type="ARBA" id="ARBA00022692"/>
    </source>
</evidence>
<accession>A0A2P8HJZ2</accession>
<keyword evidence="4 6" id="KW-0472">Membrane</keyword>
<dbReference type="PANTHER" id="PTHR37422:SF13">
    <property type="entry name" value="LIPOPOLYSACCHARIDE BIOSYNTHESIS PROTEIN PA4999-RELATED"/>
    <property type="match status" value="1"/>
</dbReference>
<dbReference type="InterPro" id="IPR051533">
    <property type="entry name" value="WaaL-like"/>
</dbReference>
<feature type="transmembrane region" description="Helical" evidence="6">
    <location>
        <begin position="256"/>
        <end position="274"/>
    </location>
</feature>
<feature type="transmembrane region" description="Helical" evidence="6">
    <location>
        <begin position="348"/>
        <end position="367"/>
    </location>
</feature>
<evidence type="ECO:0000256" key="6">
    <source>
        <dbReference type="SAM" id="Phobius"/>
    </source>
</evidence>
<gene>
    <name evidence="8" type="ORF">CLV51_103515</name>
</gene>
<dbReference type="Proteomes" id="UP000240971">
    <property type="component" value="Unassembled WGS sequence"/>
</dbReference>
<evidence type="ECO:0000256" key="1">
    <source>
        <dbReference type="ARBA" id="ARBA00004141"/>
    </source>
</evidence>
<protein>
    <submittedName>
        <fullName evidence="8">O-antigen ligase</fullName>
    </submittedName>
</protein>
<feature type="transmembrane region" description="Helical" evidence="6">
    <location>
        <begin position="220"/>
        <end position="236"/>
    </location>
</feature>
<dbReference type="PROSITE" id="PS50005">
    <property type="entry name" value="TPR"/>
    <property type="match status" value="1"/>
</dbReference>